<dbReference type="OrthoDB" id="8976726at2"/>
<dbReference type="InterPro" id="IPR011990">
    <property type="entry name" value="TPR-like_helical_dom_sf"/>
</dbReference>
<dbReference type="Gene3D" id="1.25.40.10">
    <property type="entry name" value="Tetratricopeptide repeat domain"/>
    <property type="match status" value="1"/>
</dbReference>
<dbReference type="EMBL" id="CP007044">
    <property type="protein sequence ID" value="AHG20355.1"/>
    <property type="molecule type" value="Genomic_DNA"/>
</dbReference>
<accession>W0LEH9</accession>
<dbReference type="eggNOG" id="COG0790">
    <property type="taxonomic scope" value="Bacteria"/>
</dbReference>
<dbReference type="AlphaFoldDB" id="W0LEH9"/>
<dbReference type="SMART" id="SM00671">
    <property type="entry name" value="SEL1"/>
    <property type="match status" value="3"/>
</dbReference>
<name>W0LEH9_9GAMM</name>
<evidence type="ECO:0000259" key="3">
    <source>
        <dbReference type="Pfam" id="PF13226"/>
    </source>
</evidence>
<keyword evidence="1" id="KW-0175">Coiled coil</keyword>
<reference evidence="4 5" key="2">
    <citation type="submission" date="2015-03" db="EMBL/GenBank/DDBJ databases">
        <authorList>
            <person name="Chan K.-G."/>
        </authorList>
    </citation>
    <scope>NUCLEOTIDE SEQUENCE [LARGE SCALE GENOMIC DNA]</scope>
    <source>
        <strain evidence="4 5">RB-25</strain>
    </source>
</reference>
<reference evidence="4 5" key="1">
    <citation type="submission" date="2014-01" db="EMBL/GenBank/DDBJ databases">
        <title>Isolation of Serratia multitudinisentens RB-25 from Ex-Landfill site.</title>
        <authorList>
            <person name="Robson E.H.J."/>
        </authorList>
    </citation>
    <scope>NUCLEOTIDE SEQUENCE [LARGE SCALE GENOMIC DNA]</scope>
    <source>
        <strain evidence="4 5">RB-25</strain>
    </source>
</reference>
<dbReference type="PATRIC" id="fig|1441930.4.peg.2478"/>
<feature type="transmembrane region" description="Helical" evidence="2">
    <location>
        <begin position="245"/>
        <end position="267"/>
    </location>
</feature>
<evidence type="ECO:0000313" key="4">
    <source>
        <dbReference type="EMBL" id="AHG20355.1"/>
    </source>
</evidence>
<dbReference type="InterPro" id="IPR006597">
    <property type="entry name" value="Sel1-like"/>
</dbReference>
<evidence type="ECO:0000256" key="2">
    <source>
        <dbReference type="SAM" id="Phobius"/>
    </source>
</evidence>
<sequence length="700" mass="81038">MHGRSYIPCNAAEYPLLEVAVFPPKDRDWWLCDMGSFLRDGRYQQLDEQLETALSASFLSREAEQQYYFAWSHDSPRLDLHDIISTGPEGLAHIKAWQRACPASSHAWLAETAYWLYYAWQYRSHGWATETTPSMWACAAACNKMMILAALQALTLEPRQWMAPALVVTAFNVPDWFNLINEGKNQSVQSVLNELRNHQRQHPEEMDALMAYSGLNGHIEIIIPDALPTGMPLNHNGRRLKGRNFWLFAGLHIHPALYYIFISYIPFKMPRWGGSQEEIRQLISSPVCEYLTVQERDHLRHLVWWDDFRDACGHEVEDLTERKQQFIEVQREAEQALNAADRAEALRWLTVSYYALEDETSAWHYLQQAVAQEPNLGPYLHNAALSLAEKFTPDSRWRHNQICHNAQYGRSPYAMVLLGYCLLTGLFGFTQNEALGQQWLDYALKQDSCFAWNETADKLHKLGYQEEAIHLLTLGAERGATNTASKLAYFYVFDQSIPRNIPRAITYCHQVIDQNTAILSQRVVQKYPLINNHYAFSYEDELKNVYYYLARGYQLLCFEETDAAKVAELERQLIISLKAAIDWGDAQSLPSLLALLSEIQTLDVTHQYLDLLLEHGYKGNITAMTSLAKIYYNRRDKKLYNYKMSARWMYFAQTIAPDDEKVAEIFFSHHGRNYWSICRYTWSTLRIAAHEIPGQENSMV</sequence>
<dbReference type="HOGENOM" id="CLU_026690_1_0_6"/>
<dbReference type="STRING" id="1441930.Z042_12470"/>
<dbReference type="InterPro" id="IPR025115">
    <property type="entry name" value="DUF4034"/>
</dbReference>
<dbReference type="SUPFAM" id="SSF81901">
    <property type="entry name" value="HCP-like"/>
    <property type="match status" value="1"/>
</dbReference>
<dbReference type="RefSeq" id="WP_024912815.1">
    <property type="nucleotide sequence ID" value="NZ_CP007044.2"/>
</dbReference>
<keyword evidence="2" id="KW-0472">Membrane</keyword>
<evidence type="ECO:0000256" key="1">
    <source>
        <dbReference type="SAM" id="Coils"/>
    </source>
</evidence>
<dbReference type="Pfam" id="PF13226">
    <property type="entry name" value="DUF4034"/>
    <property type="match status" value="1"/>
</dbReference>
<gene>
    <name evidence="4" type="ORF">Z042_12470</name>
</gene>
<keyword evidence="2" id="KW-1133">Transmembrane helix</keyword>
<dbReference type="Proteomes" id="UP000019030">
    <property type="component" value="Chromosome"/>
</dbReference>
<organism evidence="4 5">
    <name type="scientific">Chania multitudinisentens RB-25</name>
    <dbReference type="NCBI Taxonomy" id="1441930"/>
    <lineage>
        <taxon>Bacteria</taxon>
        <taxon>Pseudomonadati</taxon>
        <taxon>Pseudomonadota</taxon>
        <taxon>Gammaproteobacteria</taxon>
        <taxon>Enterobacterales</taxon>
        <taxon>Yersiniaceae</taxon>
        <taxon>Chania</taxon>
    </lineage>
</organism>
<keyword evidence="5" id="KW-1185">Reference proteome</keyword>
<feature type="domain" description="DUF4034" evidence="3">
    <location>
        <begin position="31"/>
        <end position="306"/>
    </location>
</feature>
<proteinExistence type="predicted"/>
<dbReference type="KEGG" id="sfo:Z042_12470"/>
<keyword evidence="2" id="KW-0812">Transmembrane</keyword>
<protein>
    <submittedName>
        <fullName evidence="4">Membrane protein</fullName>
    </submittedName>
</protein>
<evidence type="ECO:0000313" key="5">
    <source>
        <dbReference type="Proteomes" id="UP000019030"/>
    </source>
</evidence>
<feature type="coiled-coil region" evidence="1">
    <location>
        <begin position="316"/>
        <end position="346"/>
    </location>
</feature>